<evidence type="ECO:0000313" key="1">
    <source>
        <dbReference type="EMBL" id="TRZ14351.1"/>
    </source>
</evidence>
<organism evidence="1 2">
    <name type="scientific">Zosterops borbonicus</name>
    <dbReference type="NCBI Taxonomy" id="364589"/>
    <lineage>
        <taxon>Eukaryota</taxon>
        <taxon>Metazoa</taxon>
        <taxon>Chordata</taxon>
        <taxon>Craniata</taxon>
        <taxon>Vertebrata</taxon>
        <taxon>Euteleostomi</taxon>
        <taxon>Archelosauria</taxon>
        <taxon>Archosauria</taxon>
        <taxon>Dinosauria</taxon>
        <taxon>Saurischia</taxon>
        <taxon>Theropoda</taxon>
        <taxon>Coelurosauria</taxon>
        <taxon>Aves</taxon>
        <taxon>Neognathae</taxon>
        <taxon>Neoaves</taxon>
        <taxon>Telluraves</taxon>
        <taxon>Australaves</taxon>
        <taxon>Passeriformes</taxon>
        <taxon>Sylvioidea</taxon>
        <taxon>Zosteropidae</taxon>
        <taxon>Zosterops</taxon>
    </lineage>
</organism>
<sequence>MELGKGPEHQSCEEQLRELGVFILEKRRLRGDLITPYTCLKGGCRQLEFGLFSLAASNRARENGPKLCLLRFSLNVRKNFFIERFVEAWTPQADDEFINPCSFIEYPEDWMIVGTQESRELCLEYHDDGL</sequence>
<dbReference type="OrthoDB" id="276744at2759"/>
<dbReference type="EMBL" id="SWJQ01000444">
    <property type="protein sequence ID" value="TRZ14351.1"/>
    <property type="molecule type" value="Genomic_DNA"/>
</dbReference>
<proteinExistence type="predicted"/>
<keyword evidence="2" id="KW-1185">Reference proteome</keyword>
<reference evidence="1" key="1">
    <citation type="submission" date="2019-04" db="EMBL/GenBank/DDBJ databases">
        <title>Genome assembly of Zosterops borbonicus 15179.</title>
        <authorList>
            <person name="Leroy T."/>
            <person name="Anselmetti Y."/>
            <person name="Tilak M.-K."/>
            <person name="Nabholz B."/>
        </authorList>
    </citation>
    <scope>NUCLEOTIDE SEQUENCE</scope>
    <source>
        <strain evidence="1">HGM_15179</strain>
        <tissue evidence="1">Muscle</tissue>
    </source>
</reference>
<accession>A0A8K1GA80</accession>
<dbReference type="AlphaFoldDB" id="A0A8K1GA80"/>
<name>A0A8K1GA80_9PASS</name>
<gene>
    <name evidence="1" type="ORF">HGM15179_012748</name>
</gene>
<evidence type="ECO:0000313" key="2">
    <source>
        <dbReference type="Proteomes" id="UP000796761"/>
    </source>
</evidence>
<protein>
    <submittedName>
        <fullName evidence="1">Uncharacterized protein</fullName>
    </submittedName>
</protein>
<comment type="caution">
    <text evidence="1">The sequence shown here is derived from an EMBL/GenBank/DDBJ whole genome shotgun (WGS) entry which is preliminary data.</text>
</comment>
<dbReference type="Proteomes" id="UP000796761">
    <property type="component" value="Unassembled WGS sequence"/>
</dbReference>